<proteinExistence type="predicted"/>
<feature type="domain" description="Glycoamylase-like" evidence="1">
    <location>
        <begin position="269"/>
        <end position="479"/>
    </location>
</feature>
<reference evidence="2 3" key="1">
    <citation type="submission" date="2018-11" db="EMBL/GenBank/DDBJ databases">
        <authorList>
            <person name="Mardanov A.V."/>
            <person name="Ravin N.V."/>
            <person name="Dedysh S.N."/>
        </authorList>
    </citation>
    <scope>NUCLEOTIDE SEQUENCE [LARGE SCALE GENOMIC DNA]</scope>
    <source>
        <strain evidence="2 3">AF10</strain>
    </source>
</reference>
<dbReference type="Pfam" id="PF10091">
    <property type="entry name" value="Glycoamylase"/>
    <property type="match status" value="1"/>
</dbReference>
<accession>A0A4Q0T2A0</accession>
<sequence length="496" mass="54393">MQACGEASTGSTESFVDLASTCIQVRMNRRDALRAIGSVPIALAGSSLLETGCGKHKGAAERSDRALPEHPEQALFPKRPVANQPSNFSPSAVRLLEEVRERAAHYFIERSDPGTGLAFDRAPADGASDAEQYSVASIAATGFGLSALSIAARNGYVPAARCEERMMTSLRFLANRAEHERGFFAHYLDGRSGARKKESEFSSIDTALLVAGAVHAGESLNSQEGTALVKTIVERIDWPWMLNANAVPSGKEAMLSMGWLPGSGFLQARWSSYSECMLMYLLAIASPTHPLPAGIWNAIERNTYDYGGIRFISSFGALFIHQYPHVWLDLRGLKDAYADYYQNSVAAVRAHKTYCLMQHGRFQWVDERVWGFSACDTERREYMAWAAPPIIGEWDGTLSPHAAGGSLTLLPEECIVALVAMREHHPKSFGRYGFVDAFNPGANDSRGWFDNDVVGIDLGLTMLMAENQQTGAVYRSVEGHPGLRRAMDAVQLKRYV</sequence>
<dbReference type="InterPro" id="IPR019282">
    <property type="entry name" value="Glycoamylase-like_cons_dom"/>
</dbReference>
<keyword evidence="3" id="KW-1185">Reference proteome</keyword>
<dbReference type="Proteomes" id="UP000289437">
    <property type="component" value="Unassembled WGS sequence"/>
</dbReference>
<evidence type="ECO:0000313" key="2">
    <source>
        <dbReference type="EMBL" id="RXH57785.1"/>
    </source>
</evidence>
<reference evidence="3" key="2">
    <citation type="submission" date="2019-02" db="EMBL/GenBank/DDBJ databases">
        <title>Granulicella sibirica sp. nov., a psychrotolerant acidobacterium isolated from an organic soil layer in forested tundra, West Siberia.</title>
        <authorList>
            <person name="Oshkin I.Y."/>
            <person name="Kulichevskaya I.S."/>
            <person name="Rijpstra W.I.C."/>
            <person name="Sinninghe Damste J.S."/>
            <person name="Rakitin A.L."/>
            <person name="Ravin N.V."/>
            <person name="Dedysh S.N."/>
        </authorList>
    </citation>
    <scope>NUCLEOTIDE SEQUENCE [LARGE SCALE GENOMIC DNA]</scope>
    <source>
        <strain evidence="3">AF10</strain>
    </source>
</reference>
<protein>
    <recommendedName>
        <fullName evidence="1">Glycoamylase-like domain-containing protein</fullName>
    </recommendedName>
</protein>
<evidence type="ECO:0000259" key="1">
    <source>
        <dbReference type="Pfam" id="PF10091"/>
    </source>
</evidence>
<evidence type="ECO:0000313" key="3">
    <source>
        <dbReference type="Proteomes" id="UP000289437"/>
    </source>
</evidence>
<organism evidence="2 3">
    <name type="scientific">Granulicella sibirica</name>
    <dbReference type="NCBI Taxonomy" id="2479048"/>
    <lineage>
        <taxon>Bacteria</taxon>
        <taxon>Pseudomonadati</taxon>
        <taxon>Acidobacteriota</taxon>
        <taxon>Terriglobia</taxon>
        <taxon>Terriglobales</taxon>
        <taxon>Acidobacteriaceae</taxon>
        <taxon>Granulicella</taxon>
    </lineage>
</organism>
<name>A0A4Q0T2A0_9BACT</name>
<comment type="caution">
    <text evidence="2">The sequence shown here is derived from an EMBL/GenBank/DDBJ whole genome shotgun (WGS) entry which is preliminary data.</text>
</comment>
<dbReference type="AlphaFoldDB" id="A0A4Q0T2A0"/>
<dbReference type="EMBL" id="RDSM01000001">
    <property type="protein sequence ID" value="RXH57785.1"/>
    <property type="molecule type" value="Genomic_DNA"/>
</dbReference>
<gene>
    <name evidence="2" type="ORF">GRAN_1095</name>
</gene>
<dbReference type="Gene3D" id="1.50.10.140">
    <property type="match status" value="1"/>
</dbReference>